<dbReference type="PANTHER" id="PTHR47327:SF1">
    <property type="entry name" value="RE15579P"/>
    <property type="match status" value="1"/>
</dbReference>
<keyword evidence="1" id="KW-0732">Signal</keyword>
<gene>
    <name evidence="3" type="ORF">SBAD_LOCUS5083</name>
</gene>
<dbReference type="CDD" id="cd01099">
    <property type="entry name" value="PAN_AP_HGF"/>
    <property type="match status" value="1"/>
</dbReference>
<dbReference type="EMBL" id="UZAM01008743">
    <property type="protein sequence ID" value="VDP06224.1"/>
    <property type="molecule type" value="Genomic_DNA"/>
</dbReference>
<reference evidence="5" key="1">
    <citation type="submission" date="2016-06" db="UniProtKB">
        <authorList>
            <consortium name="WormBaseParasite"/>
        </authorList>
    </citation>
    <scope>IDENTIFICATION</scope>
</reference>
<evidence type="ECO:0000313" key="4">
    <source>
        <dbReference type="Proteomes" id="UP000270296"/>
    </source>
</evidence>
<dbReference type="WBParaSite" id="SBAD_0000529301-mRNA-1">
    <property type="protein sequence ID" value="SBAD_0000529301-mRNA-1"/>
    <property type="gene ID" value="SBAD_0000529301"/>
</dbReference>
<dbReference type="InterPro" id="IPR052774">
    <property type="entry name" value="Celegans_DevNeuronal_Protein"/>
</dbReference>
<name>A0A183IN87_9BILA</name>
<dbReference type="Proteomes" id="UP000270296">
    <property type="component" value="Unassembled WGS sequence"/>
</dbReference>
<evidence type="ECO:0000259" key="2">
    <source>
        <dbReference type="PROSITE" id="PS50948"/>
    </source>
</evidence>
<dbReference type="Pfam" id="PF00024">
    <property type="entry name" value="PAN_1"/>
    <property type="match status" value="1"/>
</dbReference>
<feature type="signal peptide" evidence="1">
    <location>
        <begin position="1"/>
        <end position="23"/>
    </location>
</feature>
<accession>A0A183IN87</accession>
<feature type="chain" id="PRO_5043140120" evidence="1">
    <location>
        <begin position="24"/>
        <end position="289"/>
    </location>
</feature>
<evidence type="ECO:0000256" key="1">
    <source>
        <dbReference type="SAM" id="SignalP"/>
    </source>
</evidence>
<protein>
    <submittedName>
        <fullName evidence="5">Apple domain-containing protein</fullName>
    </submittedName>
</protein>
<feature type="domain" description="Apple" evidence="2">
    <location>
        <begin position="38"/>
        <end position="122"/>
    </location>
</feature>
<evidence type="ECO:0000313" key="5">
    <source>
        <dbReference type="WBParaSite" id="SBAD_0000529301-mRNA-1"/>
    </source>
</evidence>
<keyword evidence="4" id="KW-1185">Reference proteome</keyword>
<dbReference type="AlphaFoldDB" id="A0A183IN87"/>
<dbReference type="SUPFAM" id="SSF57414">
    <property type="entry name" value="Hairpin loop containing domain-like"/>
    <property type="match status" value="1"/>
</dbReference>
<evidence type="ECO:0000313" key="3">
    <source>
        <dbReference type="EMBL" id="VDP06224.1"/>
    </source>
</evidence>
<dbReference type="PANTHER" id="PTHR47327">
    <property type="entry name" value="FI18240P1-RELATED"/>
    <property type="match status" value="1"/>
</dbReference>
<dbReference type="PROSITE" id="PS50948">
    <property type="entry name" value="PAN"/>
    <property type="match status" value="1"/>
</dbReference>
<dbReference type="Gene3D" id="3.50.4.10">
    <property type="entry name" value="Hepatocyte Growth Factor"/>
    <property type="match status" value="1"/>
</dbReference>
<dbReference type="GO" id="GO:0009653">
    <property type="term" value="P:anatomical structure morphogenesis"/>
    <property type="evidence" value="ECO:0007669"/>
    <property type="project" value="TreeGrafter"/>
</dbReference>
<dbReference type="InterPro" id="IPR003609">
    <property type="entry name" value="Pan_app"/>
</dbReference>
<reference evidence="3 4" key="2">
    <citation type="submission" date="2018-11" db="EMBL/GenBank/DDBJ databases">
        <authorList>
            <consortium name="Pathogen Informatics"/>
        </authorList>
    </citation>
    <scope>NUCLEOTIDE SEQUENCE [LARGE SCALE GENOMIC DNA]</scope>
</reference>
<sequence>MDRITGTGLVAFIIVVLLNDACGKSKTVQDHGEEIKKCFEMTANHWLIGYATKVSTVKLENECPRQCLEAQVKDNFVCKSAVYLAEDHTCILSTEDRHSQPDIFIESHNDSRSPVHYYQNLCTWSSMKRAIKDDAIAARSLFTIGKYLKGYMEFVQNMKDGQITFTGILTDLKPGANFTADISKLEKITPCEKIRRWKEHSQGENTLLSAEFYRMNADATGMVVITPRKLTANIRPLQNLLRLRRKLHCPLNCQPLKGEGWQVAITRTLNNLNVLMACLQESDKTKMKS</sequence>
<proteinExistence type="predicted"/>
<organism evidence="5">
    <name type="scientific">Soboliphyme baturini</name>
    <dbReference type="NCBI Taxonomy" id="241478"/>
    <lineage>
        <taxon>Eukaryota</taxon>
        <taxon>Metazoa</taxon>
        <taxon>Ecdysozoa</taxon>
        <taxon>Nematoda</taxon>
        <taxon>Enoplea</taxon>
        <taxon>Dorylaimia</taxon>
        <taxon>Dioctophymatida</taxon>
        <taxon>Dioctophymatoidea</taxon>
        <taxon>Soboliphymatidae</taxon>
        <taxon>Soboliphyme</taxon>
    </lineage>
</organism>
<dbReference type="SMART" id="SM00473">
    <property type="entry name" value="PAN_AP"/>
    <property type="match status" value="1"/>
</dbReference>
<dbReference type="OrthoDB" id="5849052at2759"/>